<dbReference type="GO" id="GO:0005507">
    <property type="term" value="F:copper ion binding"/>
    <property type="evidence" value="ECO:0007669"/>
    <property type="project" value="InterPro"/>
</dbReference>
<dbReference type="PATRIC" id="fig|1333534.5.peg.2210"/>
<evidence type="ECO:0000259" key="2">
    <source>
        <dbReference type="Pfam" id="PF00394"/>
    </source>
</evidence>
<dbReference type="SUPFAM" id="SSF49503">
    <property type="entry name" value="Cupredoxins"/>
    <property type="match status" value="3"/>
</dbReference>
<dbReference type="GO" id="GO:0016491">
    <property type="term" value="F:oxidoreductase activity"/>
    <property type="evidence" value="ECO:0007669"/>
    <property type="project" value="InterPro"/>
</dbReference>
<dbReference type="Pfam" id="PF07731">
    <property type="entry name" value="Cu-oxidase_2"/>
    <property type="match status" value="1"/>
</dbReference>
<dbReference type="InterPro" id="IPR001117">
    <property type="entry name" value="Cu-oxidase_2nd"/>
</dbReference>
<reference evidence="5 6" key="2">
    <citation type="journal article" date="2016" name="Genome Announc.">
        <title>Genome Sequence of a Gram-Positive Diazotroph, Paenibacillus durus Type Strain ATCC 35681.</title>
        <authorList>
            <person name="Halim M.A."/>
            <person name="Rahman A.Y."/>
            <person name="Sim K.S."/>
            <person name="Yam H.C."/>
            <person name="Rahim A.A."/>
            <person name="Ghazali A.H."/>
            <person name="Najimudin N."/>
        </authorList>
    </citation>
    <scope>NUCLEOTIDE SEQUENCE [LARGE SCALE GENOMIC DNA]</scope>
    <source>
        <strain evidence="5 6">ATCC 35681</strain>
    </source>
</reference>
<evidence type="ECO:0000313" key="6">
    <source>
        <dbReference type="Proteomes" id="UP000034189"/>
    </source>
</evidence>
<proteinExistence type="inferred from homology"/>
<dbReference type="Gene3D" id="2.60.40.420">
    <property type="entry name" value="Cupredoxins - blue copper proteins"/>
    <property type="match status" value="3"/>
</dbReference>
<dbReference type="PANTHER" id="PTHR48267">
    <property type="entry name" value="CUPREDOXIN SUPERFAMILY PROTEIN"/>
    <property type="match status" value="1"/>
</dbReference>
<feature type="domain" description="Plastocyanin-like" evidence="4">
    <location>
        <begin position="94"/>
        <end position="176"/>
    </location>
</feature>
<sequence length="524" mass="59937">MALAKFVDPLPIPRTLTPALRKNGITYYKVRMKQFTASLHRDLPKTTLWGFESQFPGPTINVRKGETVKVLWENKLPKKHILPVDTSIHGAGRNDPQVRTVVHLHGARVRPDSDGYPEAWFTRGFAKTGPVFKNKVYTYTNNQRSTALWYHDHAMGITRLNVYAGLAGFYFIRDKEEDALPLPKGPYEIPLMIADRSFKPDGLLFYPNRPERSSLKNPNARIPKPSVVPEFFGDTILVNGKVWPFLNVEPRKYRFRILNASNARFYRLKLNSGQSFFQIGTDGGLLEKPVKAKQILIAPSERVDIIVDFSKMAGKRITLTNNAPAPFPDGKPGNLNPNTTGMIMQFRVKLSLKGKDNSKIPATLSRITKLTRTNVKRVRNLPLVESFDNFGRLLQLLTGRSWEDPVTEKPTVGTKEIWRLINTTADTHPIHLHLVHFQILQRRPFDVNFFNRTGKIRYTAPPIKPALNERGLKDTVRANPGEVTEIIARFGPFTGRYVWHCHMLEHEDHDMMRPYIILPKKRNK</sequence>
<feature type="domain" description="Plastocyanin-like" evidence="3">
    <location>
        <begin position="406"/>
        <end position="519"/>
    </location>
</feature>
<dbReference type="EMBL" id="CP011114">
    <property type="protein sequence ID" value="AKG34864.1"/>
    <property type="molecule type" value="Genomic_DNA"/>
</dbReference>
<dbReference type="InterPro" id="IPR008972">
    <property type="entry name" value="Cupredoxin"/>
</dbReference>
<dbReference type="RefSeq" id="WP_025697686.1">
    <property type="nucleotide sequence ID" value="NZ_ASQQ01000532.1"/>
</dbReference>
<evidence type="ECO:0000256" key="1">
    <source>
        <dbReference type="ARBA" id="ARBA00010609"/>
    </source>
</evidence>
<dbReference type="Pfam" id="PF07732">
    <property type="entry name" value="Cu-oxidase_3"/>
    <property type="match status" value="2"/>
</dbReference>
<gene>
    <name evidence="5" type="ORF">VK70_10045</name>
</gene>
<organism evidence="5 6">
    <name type="scientific">Paenibacillus durus ATCC 35681</name>
    <dbReference type="NCBI Taxonomy" id="1333534"/>
    <lineage>
        <taxon>Bacteria</taxon>
        <taxon>Bacillati</taxon>
        <taxon>Bacillota</taxon>
        <taxon>Bacilli</taxon>
        <taxon>Bacillales</taxon>
        <taxon>Paenibacillaceae</taxon>
        <taxon>Paenibacillus</taxon>
    </lineage>
</organism>
<evidence type="ECO:0000259" key="4">
    <source>
        <dbReference type="Pfam" id="PF07732"/>
    </source>
</evidence>
<reference evidence="5 6" key="1">
    <citation type="submission" date="2015-03" db="EMBL/GenBank/DDBJ databases">
        <authorList>
            <person name="Abdul Halim M."/>
        </authorList>
    </citation>
    <scope>NUCLEOTIDE SEQUENCE [LARGE SCALE GENOMIC DNA]</scope>
    <source>
        <strain evidence="5 6">ATCC 35681</strain>
    </source>
</reference>
<dbReference type="FunFam" id="2.60.40.420:FF:000087">
    <property type="entry name" value="Spore coat protein A"/>
    <property type="match status" value="1"/>
</dbReference>
<dbReference type="InterPro" id="IPR045087">
    <property type="entry name" value="Cu-oxidase_fam"/>
</dbReference>
<accession>A0A0F7F942</accession>
<evidence type="ECO:0000313" key="5">
    <source>
        <dbReference type="EMBL" id="AKG34864.1"/>
    </source>
</evidence>
<name>A0A0F7F942_PAEDU</name>
<dbReference type="OrthoDB" id="9757546at2"/>
<dbReference type="Proteomes" id="UP000034189">
    <property type="component" value="Chromosome"/>
</dbReference>
<dbReference type="InterPro" id="IPR011707">
    <property type="entry name" value="Cu-oxidase-like_N"/>
</dbReference>
<dbReference type="Pfam" id="PF00394">
    <property type="entry name" value="Cu-oxidase"/>
    <property type="match status" value="1"/>
</dbReference>
<protein>
    <submittedName>
        <fullName evidence="5">Copper oxidase</fullName>
    </submittedName>
</protein>
<comment type="similarity">
    <text evidence="1">Belongs to the multicopper oxidase family.</text>
</comment>
<dbReference type="InterPro" id="IPR011706">
    <property type="entry name" value="Cu-oxidase_C"/>
</dbReference>
<dbReference type="PANTHER" id="PTHR48267:SF1">
    <property type="entry name" value="BILIRUBIN OXIDASE"/>
    <property type="match status" value="1"/>
</dbReference>
<dbReference type="CDD" id="cd13868">
    <property type="entry name" value="CuRO_2_CotA_like"/>
    <property type="match status" value="1"/>
</dbReference>
<dbReference type="CDD" id="cd13891">
    <property type="entry name" value="CuRO_3_CotA_like"/>
    <property type="match status" value="1"/>
</dbReference>
<dbReference type="CDD" id="cd13844">
    <property type="entry name" value="CuRO_1_BOD_CotA_like"/>
    <property type="match status" value="1"/>
</dbReference>
<evidence type="ECO:0000259" key="3">
    <source>
        <dbReference type="Pfam" id="PF07731"/>
    </source>
</evidence>
<dbReference type="HOGENOM" id="CLU_009100_4_0_9"/>
<feature type="domain" description="Plastocyanin-like" evidence="4">
    <location>
        <begin position="44"/>
        <end position="82"/>
    </location>
</feature>
<dbReference type="AlphaFoldDB" id="A0A0F7F942"/>
<feature type="domain" description="Plastocyanin-like" evidence="2">
    <location>
        <begin position="233"/>
        <end position="311"/>
    </location>
</feature>